<evidence type="ECO:0000259" key="3">
    <source>
        <dbReference type="PROSITE" id="PS50837"/>
    </source>
</evidence>
<keyword evidence="5" id="KW-1185">Reference proteome</keyword>
<dbReference type="PANTHER" id="PTHR46844">
    <property type="entry name" value="SLR5058 PROTEIN"/>
    <property type="match status" value="1"/>
</dbReference>
<gene>
    <name evidence="4" type="ORF">E1283_11325</name>
</gene>
<organism evidence="4 5">
    <name type="scientific">Streptomyces hainanensis</name>
    <dbReference type="NCBI Taxonomy" id="402648"/>
    <lineage>
        <taxon>Bacteria</taxon>
        <taxon>Bacillati</taxon>
        <taxon>Actinomycetota</taxon>
        <taxon>Actinomycetes</taxon>
        <taxon>Kitasatosporales</taxon>
        <taxon>Streptomycetaceae</taxon>
        <taxon>Streptomyces</taxon>
    </lineage>
</organism>
<dbReference type="AlphaFoldDB" id="A0A4R4TP09"/>
<accession>A0A4R4TP09</accession>
<dbReference type="GO" id="GO:0005524">
    <property type="term" value="F:ATP binding"/>
    <property type="evidence" value="ECO:0007669"/>
    <property type="project" value="UniProtKB-KW"/>
</dbReference>
<dbReference type="OrthoDB" id="135105at2"/>
<evidence type="ECO:0000256" key="2">
    <source>
        <dbReference type="ARBA" id="ARBA00022840"/>
    </source>
</evidence>
<dbReference type="Gene3D" id="3.80.10.10">
    <property type="entry name" value="Ribonuclease Inhibitor"/>
    <property type="match status" value="1"/>
</dbReference>
<dbReference type="Pfam" id="PF22733">
    <property type="entry name" value="NNH1"/>
    <property type="match status" value="1"/>
</dbReference>
<proteinExistence type="predicted"/>
<dbReference type="PRINTS" id="PR00364">
    <property type="entry name" value="DISEASERSIST"/>
</dbReference>
<dbReference type="InterPro" id="IPR027417">
    <property type="entry name" value="P-loop_NTPase"/>
</dbReference>
<evidence type="ECO:0000313" key="5">
    <source>
        <dbReference type="Proteomes" id="UP000295345"/>
    </source>
</evidence>
<dbReference type="InterPro" id="IPR032675">
    <property type="entry name" value="LRR_dom_sf"/>
</dbReference>
<dbReference type="PANTHER" id="PTHR46844:SF1">
    <property type="entry name" value="SLR5058 PROTEIN"/>
    <property type="match status" value="1"/>
</dbReference>
<evidence type="ECO:0000313" key="4">
    <source>
        <dbReference type="EMBL" id="TDC75829.1"/>
    </source>
</evidence>
<dbReference type="PROSITE" id="PS50837">
    <property type="entry name" value="NACHT"/>
    <property type="match status" value="1"/>
</dbReference>
<dbReference type="SUPFAM" id="SSF52047">
    <property type="entry name" value="RNI-like"/>
    <property type="match status" value="1"/>
</dbReference>
<reference evidence="4 5" key="1">
    <citation type="submission" date="2019-03" db="EMBL/GenBank/DDBJ databases">
        <title>Draft genome sequences of novel Actinobacteria.</title>
        <authorList>
            <person name="Sahin N."/>
            <person name="Ay H."/>
            <person name="Saygin H."/>
        </authorList>
    </citation>
    <scope>NUCLEOTIDE SEQUENCE [LARGE SCALE GENOMIC DNA]</scope>
    <source>
        <strain evidence="4 5">DSM 41900</strain>
    </source>
</reference>
<name>A0A4R4TP09_9ACTN</name>
<dbReference type="Proteomes" id="UP000295345">
    <property type="component" value="Unassembled WGS sequence"/>
</dbReference>
<keyword evidence="1" id="KW-0547">Nucleotide-binding</keyword>
<protein>
    <submittedName>
        <fullName evidence="4">NACHT domain-containing protein</fullName>
    </submittedName>
</protein>
<feature type="domain" description="NACHT" evidence="3">
    <location>
        <begin position="242"/>
        <end position="572"/>
    </location>
</feature>
<dbReference type="RefSeq" id="WP_132817840.1">
    <property type="nucleotide sequence ID" value="NZ_SMKI01000093.1"/>
</dbReference>
<dbReference type="InterPro" id="IPR054547">
    <property type="entry name" value="NNH1"/>
</dbReference>
<evidence type="ECO:0000256" key="1">
    <source>
        <dbReference type="ARBA" id="ARBA00022741"/>
    </source>
</evidence>
<dbReference type="Gene3D" id="3.40.50.300">
    <property type="entry name" value="P-loop containing nucleotide triphosphate hydrolases"/>
    <property type="match status" value="1"/>
</dbReference>
<keyword evidence="2" id="KW-0067">ATP-binding</keyword>
<dbReference type="EMBL" id="SMKI01000093">
    <property type="protein sequence ID" value="TDC75829.1"/>
    <property type="molecule type" value="Genomic_DNA"/>
</dbReference>
<dbReference type="Pfam" id="PF05729">
    <property type="entry name" value="NACHT"/>
    <property type="match status" value="1"/>
</dbReference>
<dbReference type="InterPro" id="IPR007111">
    <property type="entry name" value="NACHT_NTPase"/>
</dbReference>
<dbReference type="SUPFAM" id="SSF52540">
    <property type="entry name" value="P-loop containing nucleoside triphosphate hydrolases"/>
    <property type="match status" value="1"/>
</dbReference>
<sequence>MELAGAGLRLASSAFTPLIRRLFRQDGPGAGLADKPVRISSLVSFRGEKRSVGQADLDRLCEKLLRRAVRGMGPHDAPAEEEIPATAGLLARTFAGLGDLDMDDVQAVRLGHQEFARRVAISDHGLYRRVLDAACLHILNFFTQRSTFVARTLVEQSRQLDRLSRAVDLLIERVPSRSAEDTAFEERYARYVQHEHGRLAIYGLDLRQSREWPLDDAYLSLETHAEPESVPRRAERALAGHERVLLRGLAGSGKTTLVQWLAVVAARQELHDGLSHLLGRVPFVLPMRTLTRDRQRLPEPDQFLAVVDCPLAGAQPERWMDRVLSAGRGLLLVDGIDEIPENERDAVRTWLRRLNASYPGNLWLVTARPSAVRQDWLGPEAFTELTLSPMNHADVQAFTRRWHLAVGAAPEAERALLDLIRSRPDLGALAASPLMCALICALHRERNGHLPRGRKALYDAALAMLLERRDRERPNPPRGGLELDAETQISLLQKLAYWLITNGRSELATPLATRLIGQALPAIHQGDRLGPPEDVLRRLVERSGVLREPAEGAMDFVHRTFQDYLGAREMVEWQHFPSLVEKAHLDQWEDVVRMAVAHAQPVQRGEILRALVERGDDDPEHRVRLHLLAMACLEHATQLSPDIRAEVVARAGNYLPPRNRGESVALSHIGSVAAELLPGPESLSDDEAEAVVFAARRIGSEAALSTLRAFRHHHSPAVRYQLALSWPRFDTEKYFREIITHLPTGEEQLFYVTSRVALRLLGTLRGVRTADLRGDYTGAEVIAALAPQPLHELHVRDWPSLDDAGLFQAFPGLRNLTLDECPGLTDLVPLAGTGIESLRLYSDTRQEPAGGLTALRALRELTLGQLIPLPSLDLLPPGTSLTTLGLPKELPDLTTADRWPELASLSMPFSDRSLSLPEWSTLRGLPALRSVVLTARTLRSLVACGMSLPNVTWVQLFDTPAPVTPTDEPSLDLMDIPDAFPGLRALRLTTTPTDYSPLARLPELTSLTFHGPIGTGHDIPDHIEVVAPSAPRY</sequence>
<comment type="caution">
    <text evidence="4">The sequence shown here is derived from an EMBL/GenBank/DDBJ whole genome shotgun (WGS) entry which is preliminary data.</text>
</comment>